<dbReference type="EMBL" id="CAQQ02120070">
    <property type="status" value="NOT_ANNOTATED_CDS"/>
    <property type="molecule type" value="Genomic_DNA"/>
</dbReference>
<dbReference type="HOGENOM" id="CLU_2545205_0_0_1"/>
<accession>T1GN07</accession>
<dbReference type="AlphaFoldDB" id="T1GN07"/>
<organism evidence="1 2">
    <name type="scientific">Megaselia scalaris</name>
    <name type="common">Humpbacked fly</name>
    <name type="synonym">Phora scalaris</name>
    <dbReference type="NCBI Taxonomy" id="36166"/>
    <lineage>
        <taxon>Eukaryota</taxon>
        <taxon>Metazoa</taxon>
        <taxon>Ecdysozoa</taxon>
        <taxon>Arthropoda</taxon>
        <taxon>Hexapoda</taxon>
        <taxon>Insecta</taxon>
        <taxon>Pterygota</taxon>
        <taxon>Neoptera</taxon>
        <taxon>Endopterygota</taxon>
        <taxon>Diptera</taxon>
        <taxon>Brachycera</taxon>
        <taxon>Muscomorpha</taxon>
        <taxon>Platypezoidea</taxon>
        <taxon>Phoridae</taxon>
        <taxon>Megaseliini</taxon>
        <taxon>Megaselia</taxon>
    </lineage>
</organism>
<name>T1GN07_MEGSC</name>
<reference evidence="1" key="2">
    <citation type="submission" date="2015-06" db="UniProtKB">
        <authorList>
            <consortium name="EnsemblMetazoa"/>
        </authorList>
    </citation>
    <scope>IDENTIFICATION</scope>
</reference>
<keyword evidence="2" id="KW-1185">Reference proteome</keyword>
<sequence>MDSPGAVGRRRGTSRVNAEDQALDQIAKEKSKKSICISRQTYLSFGREENIICGVFRRINHLNDIFFLYGKETRFLIIYLSKI</sequence>
<reference evidence="2" key="1">
    <citation type="submission" date="2013-02" db="EMBL/GenBank/DDBJ databases">
        <authorList>
            <person name="Hughes D."/>
        </authorList>
    </citation>
    <scope>NUCLEOTIDE SEQUENCE</scope>
    <source>
        <strain>Durham</strain>
        <strain evidence="2">NC isolate 2 -- Noor lab</strain>
    </source>
</reference>
<dbReference type="Proteomes" id="UP000015102">
    <property type="component" value="Unassembled WGS sequence"/>
</dbReference>
<proteinExistence type="predicted"/>
<dbReference type="EMBL" id="CAQQ02120069">
    <property type="status" value="NOT_ANNOTATED_CDS"/>
    <property type="molecule type" value="Genomic_DNA"/>
</dbReference>
<protein>
    <submittedName>
        <fullName evidence="1">Uncharacterized protein</fullName>
    </submittedName>
</protein>
<dbReference type="EnsemblMetazoa" id="MESCA004946-RA">
    <property type="protein sequence ID" value="MESCA004946-PA"/>
    <property type="gene ID" value="MESCA004946"/>
</dbReference>
<evidence type="ECO:0000313" key="2">
    <source>
        <dbReference type="Proteomes" id="UP000015102"/>
    </source>
</evidence>
<evidence type="ECO:0000313" key="1">
    <source>
        <dbReference type="EnsemblMetazoa" id="MESCA004946-PA"/>
    </source>
</evidence>